<dbReference type="AlphaFoldDB" id="A0A149VAM8"/>
<reference evidence="4 5" key="1">
    <citation type="submission" date="2015-06" db="EMBL/GenBank/DDBJ databases">
        <title>Improved classification and identification of acetic acid bacteria using matrix-assisted laser desorption/ionization time-of-flight mass spectrometry; Gluconobacter nephelii and Gluconobacter uchimurae are later heterotypic synonyms of Gluconobacter japonicus and Gluconobacter oxydans, respectively.</title>
        <authorList>
            <person name="Li L."/>
            <person name="Cleenwerck I."/>
            <person name="De Vuyst L."/>
            <person name="Vandamme P."/>
        </authorList>
    </citation>
    <scope>NUCLEOTIDE SEQUENCE [LARGE SCALE GENOMIC DNA]</scope>
    <source>
        <strain evidence="4 5">LMG 1604</strain>
    </source>
</reference>
<evidence type="ECO:0000256" key="1">
    <source>
        <dbReference type="ARBA" id="ARBA00025483"/>
    </source>
</evidence>
<comment type="subunit">
    <text evidence="2">DNA polymerase III contains a core (composed of alpha, epsilon and theta chains) that associates with a tau subunit. This core dimerizes to form the POLIII' complex. PolIII' associates with the gamma complex (composed of gamma, delta, delta', psi and chi chains) and with the beta chain to form the complete DNA polymerase III complex.</text>
</comment>
<proteinExistence type="predicted"/>
<dbReference type="Proteomes" id="UP000075538">
    <property type="component" value="Unassembled WGS sequence"/>
</dbReference>
<dbReference type="GO" id="GO:0045004">
    <property type="term" value="P:DNA replication proofreading"/>
    <property type="evidence" value="ECO:0007669"/>
    <property type="project" value="TreeGrafter"/>
</dbReference>
<dbReference type="GO" id="GO:0005829">
    <property type="term" value="C:cytosol"/>
    <property type="evidence" value="ECO:0007669"/>
    <property type="project" value="TreeGrafter"/>
</dbReference>
<sequence length="304" mass="34939">MQSNVELETFAAQLEASGEYRVLRRLHPRIEFNPENGSTKKMGIVLDVETTGLDYIRDEIIELAMVKFEFASDGRIYRIIDTFNQLREPSIPISEKVSALTGITAEMVTGRTIDTQEVESFIDDAVIVIAHNADFDRKFCEQAWECFAAKAWACSMNEIDWQAEGYEGLRLGYLLAGAGYFHDGHRASEDCKALLELLVQPLPVSKELALRHLLDKARKPTSRIWAINSPYDQKDILKSRGYRWNDGGHGGPRAWWIDVAEEQTMEEKKFLCDNIYKGNFNFLWNKITAFNRYSIRINLEEVQR</sequence>
<accession>A0A149VAM8</accession>
<evidence type="ECO:0000256" key="2">
    <source>
        <dbReference type="ARBA" id="ARBA00026073"/>
    </source>
</evidence>
<dbReference type="InterPro" id="IPR012337">
    <property type="entry name" value="RNaseH-like_sf"/>
</dbReference>
<dbReference type="CDD" id="cd06127">
    <property type="entry name" value="DEDDh"/>
    <property type="match status" value="1"/>
</dbReference>
<dbReference type="PANTHER" id="PTHR30231:SF37">
    <property type="entry name" value="EXODEOXYRIBONUCLEASE 10"/>
    <property type="match status" value="1"/>
</dbReference>
<comment type="caution">
    <text evidence="4">The sequence shown here is derived from an EMBL/GenBank/DDBJ whole genome shotgun (WGS) entry which is preliminary data.</text>
</comment>
<dbReference type="EMBL" id="LHZZ01000444">
    <property type="protein sequence ID" value="KXV77311.1"/>
    <property type="molecule type" value="Genomic_DNA"/>
</dbReference>
<dbReference type="Pfam" id="PF00929">
    <property type="entry name" value="RNase_T"/>
    <property type="match status" value="1"/>
</dbReference>
<dbReference type="SMART" id="SM00479">
    <property type="entry name" value="EXOIII"/>
    <property type="match status" value="1"/>
</dbReference>
<dbReference type="PATRIC" id="fig|178901.15.peg.1174"/>
<dbReference type="PANTHER" id="PTHR30231">
    <property type="entry name" value="DNA POLYMERASE III SUBUNIT EPSILON"/>
    <property type="match status" value="1"/>
</dbReference>
<dbReference type="GO" id="GO:0008408">
    <property type="term" value="F:3'-5' exonuclease activity"/>
    <property type="evidence" value="ECO:0007669"/>
    <property type="project" value="TreeGrafter"/>
</dbReference>
<dbReference type="InterPro" id="IPR013520">
    <property type="entry name" value="Ribonucl_H"/>
</dbReference>
<name>A0A149VAM8_9PROT</name>
<dbReference type="SUPFAM" id="SSF53098">
    <property type="entry name" value="Ribonuclease H-like"/>
    <property type="match status" value="1"/>
</dbReference>
<gene>
    <name evidence="4" type="ORF">AD953_04715</name>
</gene>
<dbReference type="InterPro" id="IPR036397">
    <property type="entry name" value="RNaseH_sf"/>
</dbReference>
<dbReference type="FunFam" id="3.30.420.10:FF:000045">
    <property type="entry name" value="3'-5' exonuclease DinG"/>
    <property type="match status" value="1"/>
</dbReference>
<protein>
    <submittedName>
        <fullName evidence="4">DNA polymerase III subunit epsilon</fullName>
    </submittedName>
</protein>
<evidence type="ECO:0000313" key="5">
    <source>
        <dbReference type="Proteomes" id="UP000075538"/>
    </source>
</evidence>
<dbReference type="GO" id="GO:0003676">
    <property type="term" value="F:nucleic acid binding"/>
    <property type="evidence" value="ECO:0007669"/>
    <property type="project" value="InterPro"/>
</dbReference>
<feature type="domain" description="Exonuclease" evidence="3">
    <location>
        <begin position="42"/>
        <end position="207"/>
    </location>
</feature>
<comment type="function">
    <text evidence="1">DNA polymerase III is a complex, multichain enzyme responsible for most of the replicative synthesis in bacteria. The epsilon subunit contain the editing function and is a proofreading 3'-5' exonuclease.</text>
</comment>
<evidence type="ECO:0000313" key="4">
    <source>
        <dbReference type="EMBL" id="KXV77311.1"/>
    </source>
</evidence>
<evidence type="ECO:0000259" key="3">
    <source>
        <dbReference type="SMART" id="SM00479"/>
    </source>
</evidence>
<dbReference type="NCBIfam" id="NF006615">
    <property type="entry name" value="PRK09182.1"/>
    <property type="match status" value="1"/>
</dbReference>
<dbReference type="RefSeq" id="WP_061490545.1">
    <property type="nucleotide sequence ID" value="NZ_LHZZ01000444.1"/>
</dbReference>
<organism evidence="4 5">
    <name type="scientific">Acetobacter malorum</name>
    <dbReference type="NCBI Taxonomy" id="178901"/>
    <lineage>
        <taxon>Bacteria</taxon>
        <taxon>Pseudomonadati</taxon>
        <taxon>Pseudomonadota</taxon>
        <taxon>Alphaproteobacteria</taxon>
        <taxon>Acetobacterales</taxon>
        <taxon>Acetobacteraceae</taxon>
        <taxon>Acetobacter</taxon>
    </lineage>
</organism>
<dbReference type="Gene3D" id="3.30.420.10">
    <property type="entry name" value="Ribonuclease H-like superfamily/Ribonuclease H"/>
    <property type="match status" value="1"/>
</dbReference>